<dbReference type="InterPro" id="IPR036249">
    <property type="entry name" value="Thioredoxin-like_sf"/>
</dbReference>
<gene>
    <name evidence="3" type="primary">resA_5</name>
    <name evidence="3" type="ORF">Mal64_36890</name>
</gene>
<keyword evidence="4" id="KW-1185">Reference proteome</keyword>
<comment type="caution">
    <text evidence="3">The sequence shown here is derived from an EMBL/GenBank/DDBJ whole genome shotgun (WGS) entry which is preliminary data.</text>
</comment>
<dbReference type="Proteomes" id="UP000315440">
    <property type="component" value="Unassembled WGS sequence"/>
</dbReference>
<keyword evidence="2" id="KW-0732">Signal</keyword>
<feature type="region of interest" description="Disordered" evidence="1">
    <location>
        <begin position="39"/>
        <end position="61"/>
    </location>
</feature>
<protein>
    <submittedName>
        <fullName evidence="3">Thiol-disulfide oxidoreductase ResA</fullName>
    </submittedName>
</protein>
<evidence type="ECO:0000313" key="4">
    <source>
        <dbReference type="Proteomes" id="UP000315440"/>
    </source>
</evidence>
<dbReference type="EMBL" id="SJPQ01000004">
    <property type="protein sequence ID" value="TWT86859.1"/>
    <property type="molecule type" value="Genomic_DNA"/>
</dbReference>
<proteinExistence type="predicted"/>
<feature type="signal peptide" evidence="2">
    <location>
        <begin position="1"/>
        <end position="30"/>
    </location>
</feature>
<name>A0A5C5ZHH4_9BACT</name>
<dbReference type="SUPFAM" id="SSF52833">
    <property type="entry name" value="Thioredoxin-like"/>
    <property type="match status" value="1"/>
</dbReference>
<evidence type="ECO:0000313" key="3">
    <source>
        <dbReference type="EMBL" id="TWT86859.1"/>
    </source>
</evidence>
<sequence length="347" mass="38385" precursor="true">MTTSLSLPLALFHRLLIGWALVFCAAGAWAQQDAATETAQADSAWQPPQDPRQWLGSEPLTPESLKGKGVILCFFDEESEEVDDGWPAMLALAAENQGKPVIFIAVSSGTEPRELARYVGRHRITWPVILDYDRSFESRFGFGPINDRHPAEVRVVNAEGKVLPGALSDMPGTIEKALEGAAWRVDPTTVPQSLLGAWRDVEFGSFASAAGVIRRTEKSRDEAIKAGGALLLEAVNKEMNAALTEAIDAFRSEQYWETYKKLDAVQTRFDGYEFPHDIEGKLRELAKRDDVKEELNARRTLEKAVRTAMKGSSGALRRARGMLERIVNDASETEAADRAREMLSQQP</sequence>
<accession>A0A5C5ZHH4</accession>
<evidence type="ECO:0000256" key="2">
    <source>
        <dbReference type="SAM" id="SignalP"/>
    </source>
</evidence>
<evidence type="ECO:0000256" key="1">
    <source>
        <dbReference type="SAM" id="MobiDB-lite"/>
    </source>
</evidence>
<feature type="chain" id="PRO_5022802182" evidence="2">
    <location>
        <begin position="31"/>
        <end position="347"/>
    </location>
</feature>
<dbReference type="OrthoDB" id="209808at2"/>
<reference evidence="3 4" key="1">
    <citation type="submission" date="2019-02" db="EMBL/GenBank/DDBJ databases">
        <title>Deep-cultivation of Planctomycetes and their phenomic and genomic characterization uncovers novel biology.</title>
        <authorList>
            <person name="Wiegand S."/>
            <person name="Jogler M."/>
            <person name="Boedeker C."/>
            <person name="Pinto D."/>
            <person name="Vollmers J."/>
            <person name="Rivas-Marin E."/>
            <person name="Kohn T."/>
            <person name="Peeters S.H."/>
            <person name="Heuer A."/>
            <person name="Rast P."/>
            <person name="Oberbeckmann S."/>
            <person name="Bunk B."/>
            <person name="Jeske O."/>
            <person name="Meyerdierks A."/>
            <person name="Storesund J.E."/>
            <person name="Kallscheuer N."/>
            <person name="Luecker S."/>
            <person name="Lage O.M."/>
            <person name="Pohl T."/>
            <person name="Merkel B.J."/>
            <person name="Hornburger P."/>
            <person name="Mueller R.-W."/>
            <person name="Bruemmer F."/>
            <person name="Labrenz M."/>
            <person name="Spormann A.M."/>
            <person name="Op Den Camp H."/>
            <person name="Overmann J."/>
            <person name="Amann R."/>
            <person name="Jetten M.S.M."/>
            <person name="Mascher T."/>
            <person name="Medema M.H."/>
            <person name="Devos D.P."/>
            <person name="Kaster A.-K."/>
            <person name="Ovreas L."/>
            <person name="Rohde M."/>
            <person name="Galperin M.Y."/>
            <person name="Jogler C."/>
        </authorList>
    </citation>
    <scope>NUCLEOTIDE SEQUENCE [LARGE SCALE GENOMIC DNA]</scope>
    <source>
        <strain evidence="3 4">Mal64</strain>
    </source>
</reference>
<dbReference type="RefSeq" id="WP_146402990.1">
    <property type="nucleotide sequence ID" value="NZ_SJPQ01000004.1"/>
</dbReference>
<feature type="region of interest" description="Disordered" evidence="1">
    <location>
        <begin position="328"/>
        <end position="347"/>
    </location>
</feature>
<organism evidence="3 4">
    <name type="scientific">Pseudobythopirellula maris</name>
    <dbReference type="NCBI Taxonomy" id="2527991"/>
    <lineage>
        <taxon>Bacteria</taxon>
        <taxon>Pseudomonadati</taxon>
        <taxon>Planctomycetota</taxon>
        <taxon>Planctomycetia</taxon>
        <taxon>Pirellulales</taxon>
        <taxon>Lacipirellulaceae</taxon>
        <taxon>Pseudobythopirellula</taxon>
    </lineage>
</organism>
<dbReference type="AlphaFoldDB" id="A0A5C5ZHH4"/>
<dbReference type="Gene3D" id="3.40.30.10">
    <property type="entry name" value="Glutaredoxin"/>
    <property type="match status" value="1"/>
</dbReference>